<dbReference type="AlphaFoldDB" id="G2QZS2"/>
<feature type="compositionally biased region" description="Gly residues" evidence="1">
    <location>
        <begin position="101"/>
        <end position="113"/>
    </location>
</feature>
<organism evidence="2 3">
    <name type="scientific">Thermothielavioides terrestris (strain ATCC 38088 / NRRL 8126)</name>
    <name type="common">Thielavia terrestris</name>
    <dbReference type="NCBI Taxonomy" id="578455"/>
    <lineage>
        <taxon>Eukaryota</taxon>
        <taxon>Fungi</taxon>
        <taxon>Dikarya</taxon>
        <taxon>Ascomycota</taxon>
        <taxon>Pezizomycotina</taxon>
        <taxon>Sordariomycetes</taxon>
        <taxon>Sordariomycetidae</taxon>
        <taxon>Sordariales</taxon>
        <taxon>Chaetomiaceae</taxon>
        <taxon>Thermothielavioides</taxon>
        <taxon>Thermothielavioides terrestris</taxon>
    </lineage>
</organism>
<dbReference type="RefSeq" id="XP_003653533.1">
    <property type="nucleotide sequence ID" value="XM_003653485.1"/>
</dbReference>
<feature type="compositionally biased region" description="Low complexity" evidence="1">
    <location>
        <begin position="36"/>
        <end position="48"/>
    </location>
</feature>
<dbReference type="EMBL" id="CP003010">
    <property type="protein sequence ID" value="AEO67197.1"/>
    <property type="molecule type" value="Genomic_DNA"/>
</dbReference>
<keyword evidence="3" id="KW-1185">Reference proteome</keyword>
<dbReference type="HOGENOM" id="CLU_1200522_0_0_1"/>
<dbReference type="Proteomes" id="UP000008181">
    <property type="component" value="Chromosome 2"/>
</dbReference>
<name>G2QZS2_THETT</name>
<feature type="region of interest" description="Disordered" evidence="1">
    <location>
        <begin position="29"/>
        <end position="48"/>
    </location>
</feature>
<dbReference type="KEGG" id="ttt:THITE_110007"/>
<proteinExistence type="predicted"/>
<sequence length="231" mass="24198">MAAPAPALPLTHHTGPAALLSTARRRRIRPAHGQGRTRAGRAARAAATPATAPAAAAAVATAPRCDAACGVVGHRRRRRRRRCAAPEGQNGLQDRDVGAARRGGGPELNGGALGVQLRGRGPVGDARGRDGEAWRGLASVVGGIRAREVAMVDKGAARQSGESEVSGMTSGEPAASRAHLDLYRPLAERAKALNSATEAILWKWSSIENHCSATKKARCEQHEYRDDNPVN</sequence>
<protein>
    <submittedName>
        <fullName evidence="2">Uncharacterized protein</fullName>
    </submittedName>
</protein>
<feature type="region of interest" description="Disordered" evidence="1">
    <location>
        <begin position="75"/>
        <end position="130"/>
    </location>
</feature>
<evidence type="ECO:0000313" key="3">
    <source>
        <dbReference type="Proteomes" id="UP000008181"/>
    </source>
</evidence>
<accession>G2QZS2</accession>
<gene>
    <name evidence="2" type="ORF">THITE_110007</name>
</gene>
<dbReference type="GeneID" id="11514965"/>
<evidence type="ECO:0000256" key="1">
    <source>
        <dbReference type="SAM" id="MobiDB-lite"/>
    </source>
</evidence>
<reference evidence="2 3" key="1">
    <citation type="journal article" date="2011" name="Nat. Biotechnol.">
        <title>Comparative genomic analysis of the thermophilic biomass-degrading fungi Myceliophthora thermophila and Thielavia terrestris.</title>
        <authorList>
            <person name="Berka R.M."/>
            <person name="Grigoriev I.V."/>
            <person name="Otillar R."/>
            <person name="Salamov A."/>
            <person name="Grimwood J."/>
            <person name="Reid I."/>
            <person name="Ishmael N."/>
            <person name="John T."/>
            <person name="Darmond C."/>
            <person name="Moisan M.-C."/>
            <person name="Henrissat B."/>
            <person name="Coutinho P.M."/>
            <person name="Lombard V."/>
            <person name="Natvig D.O."/>
            <person name="Lindquist E."/>
            <person name="Schmutz J."/>
            <person name="Lucas S."/>
            <person name="Harris P."/>
            <person name="Powlowski J."/>
            <person name="Bellemare A."/>
            <person name="Taylor D."/>
            <person name="Butler G."/>
            <person name="de Vries R.P."/>
            <person name="Allijn I.E."/>
            <person name="van den Brink J."/>
            <person name="Ushinsky S."/>
            <person name="Storms R."/>
            <person name="Powell A.J."/>
            <person name="Paulsen I.T."/>
            <person name="Elbourne L.D.H."/>
            <person name="Baker S.E."/>
            <person name="Magnuson J."/>
            <person name="LaBoissiere S."/>
            <person name="Clutterbuck A.J."/>
            <person name="Martinez D."/>
            <person name="Wogulis M."/>
            <person name="de Leon A.L."/>
            <person name="Rey M.W."/>
            <person name="Tsang A."/>
        </authorList>
    </citation>
    <scope>NUCLEOTIDE SEQUENCE [LARGE SCALE GENOMIC DNA]</scope>
    <source>
        <strain evidence="3">ATCC 38088 / NRRL 8126</strain>
    </source>
</reference>
<evidence type="ECO:0000313" key="2">
    <source>
        <dbReference type="EMBL" id="AEO67197.1"/>
    </source>
</evidence>